<dbReference type="InterPro" id="IPR041491">
    <property type="entry name" value="TRPM_SLOG"/>
</dbReference>
<protein>
    <recommendedName>
        <fullName evidence="1">TRPM SLOG domain-containing protein</fullName>
    </recommendedName>
</protein>
<gene>
    <name evidence="2" type="ORF">TMI583_LOCUS46686</name>
</gene>
<evidence type="ECO:0000259" key="1">
    <source>
        <dbReference type="Pfam" id="PF18139"/>
    </source>
</evidence>
<feature type="non-terminal residue" evidence="2">
    <location>
        <position position="74"/>
    </location>
</feature>
<reference evidence="2" key="1">
    <citation type="submission" date="2021-02" db="EMBL/GenBank/DDBJ databases">
        <authorList>
            <person name="Nowell W R."/>
        </authorList>
    </citation>
    <scope>NUCLEOTIDE SEQUENCE</scope>
</reference>
<dbReference type="AlphaFoldDB" id="A0A8S2X063"/>
<sequence length="74" mass="8342">RQELEPNHTQFILFDDGTREPSYDDRYRAHFVRAVSSGAQRAIPQITIVLAGGLSTLEAMFDDLRAKIPVIIVD</sequence>
<proteinExistence type="predicted"/>
<evidence type="ECO:0000313" key="3">
    <source>
        <dbReference type="Proteomes" id="UP000682733"/>
    </source>
</evidence>
<dbReference type="Proteomes" id="UP000682733">
    <property type="component" value="Unassembled WGS sequence"/>
</dbReference>
<name>A0A8S2X063_9BILA</name>
<organism evidence="2 3">
    <name type="scientific">Didymodactylos carnosus</name>
    <dbReference type="NCBI Taxonomy" id="1234261"/>
    <lineage>
        <taxon>Eukaryota</taxon>
        <taxon>Metazoa</taxon>
        <taxon>Spiralia</taxon>
        <taxon>Gnathifera</taxon>
        <taxon>Rotifera</taxon>
        <taxon>Eurotatoria</taxon>
        <taxon>Bdelloidea</taxon>
        <taxon>Philodinida</taxon>
        <taxon>Philodinidae</taxon>
        <taxon>Didymodactylos</taxon>
    </lineage>
</organism>
<comment type="caution">
    <text evidence="2">The sequence shown here is derived from an EMBL/GenBank/DDBJ whole genome shotgun (WGS) entry which is preliminary data.</text>
</comment>
<dbReference type="Pfam" id="PF18139">
    <property type="entry name" value="LSDAT_euk"/>
    <property type="match status" value="1"/>
</dbReference>
<accession>A0A8S2X063</accession>
<feature type="non-terminal residue" evidence="2">
    <location>
        <position position="1"/>
    </location>
</feature>
<feature type="domain" description="TRPM SLOG" evidence="1">
    <location>
        <begin position="2"/>
        <end position="74"/>
    </location>
</feature>
<evidence type="ECO:0000313" key="2">
    <source>
        <dbReference type="EMBL" id="CAF4470764.1"/>
    </source>
</evidence>
<dbReference type="EMBL" id="CAJOBA010087730">
    <property type="protein sequence ID" value="CAF4470764.1"/>
    <property type="molecule type" value="Genomic_DNA"/>
</dbReference>